<evidence type="ECO:0000313" key="1">
    <source>
        <dbReference type="EMBL" id="CAN0135849.1"/>
    </source>
</evidence>
<reference evidence="1" key="1">
    <citation type="submission" date="2023-05" db="EMBL/GenBank/DDBJ databases">
        <authorList>
            <consortium name="ELIXIR-Norway"/>
        </authorList>
    </citation>
    <scope>NUCLEOTIDE SEQUENCE</scope>
</reference>
<sequence length="155" mass="16702">MTLVRGASSRPGALTKLPATGLRNHSQHRNWALDGRGQKQAPGSGALSEDERSLAPGDWMKALQSLLLCAYSVKHHSSCLCLFCCQHTDGDAILHHVEVPTAVKASCLCFGGNVKKSVVPGVLGFGVQRGRQQKVLDPKNVSFQWDLAGCNPMRK</sequence>
<evidence type="ECO:0000313" key="2">
    <source>
        <dbReference type="Proteomes" id="UP001162501"/>
    </source>
</evidence>
<dbReference type="Proteomes" id="UP001162501">
    <property type="component" value="Chromosome 21"/>
</dbReference>
<name>A0AC59Z0Y0_RANTA</name>
<gene>
    <name evidence="1" type="ORF">MRATA1EN22A_LOCUS12586</name>
</gene>
<reference evidence="1" key="2">
    <citation type="submission" date="2025-03" db="EMBL/GenBank/DDBJ databases">
        <authorList>
            <consortium name="ELIXIR-Norway"/>
            <consortium name="Elixir Norway"/>
        </authorList>
    </citation>
    <scope>NUCLEOTIDE SEQUENCE</scope>
</reference>
<proteinExistence type="predicted"/>
<protein>
    <submittedName>
        <fullName evidence="1">Uncharacterized protein</fullName>
    </submittedName>
</protein>
<organism evidence="1 2">
    <name type="scientific">Rangifer tarandus platyrhynchus</name>
    <name type="common">Svalbard reindeer</name>
    <dbReference type="NCBI Taxonomy" id="3082113"/>
    <lineage>
        <taxon>Eukaryota</taxon>
        <taxon>Metazoa</taxon>
        <taxon>Chordata</taxon>
        <taxon>Craniata</taxon>
        <taxon>Vertebrata</taxon>
        <taxon>Euteleostomi</taxon>
        <taxon>Mammalia</taxon>
        <taxon>Eutheria</taxon>
        <taxon>Laurasiatheria</taxon>
        <taxon>Artiodactyla</taxon>
        <taxon>Ruminantia</taxon>
        <taxon>Pecora</taxon>
        <taxon>Cervidae</taxon>
        <taxon>Odocoileinae</taxon>
        <taxon>Rangifer</taxon>
    </lineage>
</organism>
<dbReference type="EMBL" id="OX596105">
    <property type="protein sequence ID" value="CAN0135849.1"/>
    <property type="molecule type" value="Genomic_DNA"/>
</dbReference>
<accession>A0AC59Z0Y0</accession>